<sequence length="335" mass="36892">MQRPTHVSILQHSSGGKASGQRVAQAGATSRTKRQGAGGGATRKTNEAAAFAGRGALKGSQKYYPLEKRGGRCTRLGGSQCLAKILCSDTPAPEASLTPSDEQQQGMRCGFKVVRCTTHSREDLKKAQMLAGMTWRLWLASARSSAESSKMRPKPRELCAEAWMRLHRCTSFYHLKKLRILRARRLQICGKKRLRKVPHESPRVGPPPVDPGGPPGGPQRFAACVETPRLSRLATPCLCVCIHGSQSSWPRVQEFLFLVERMHLKTVTFRVDTPPARCVATGEAPEWVQQTFLLGYACTSNLKLRSIDRETPSKSLLDAEKARGHGFKFASKAIF</sequence>
<evidence type="ECO:0000313" key="2">
    <source>
        <dbReference type="EMBL" id="OEH76987.1"/>
    </source>
</evidence>
<dbReference type="EMBL" id="JROU02001252">
    <property type="protein sequence ID" value="OEH76987.1"/>
    <property type="molecule type" value="Genomic_DNA"/>
</dbReference>
<proteinExistence type="predicted"/>
<evidence type="ECO:0000256" key="1">
    <source>
        <dbReference type="SAM" id="MobiDB-lite"/>
    </source>
</evidence>
<dbReference type="InParanoid" id="A0A1D3D0K4"/>
<dbReference type="AlphaFoldDB" id="A0A1D3D0K4"/>
<comment type="caution">
    <text evidence="2">The sequence shown here is derived from an EMBL/GenBank/DDBJ whole genome shotgun (WGS) entry which is preliminary data.</text>
</comment>
<dbReference type="VEuPathDB" id="ToxoDB:cyc_03820"/>
<feature type="region of interest" description="Disordered" evidence="1">
    <location>
        <begin position="197"/>
        <end position="218"/>
    </location>
</feature>
<accession>A0A1D3D0K4</accession>
<keyword evidence="3" id="KW-1185">Reference proteome</keyword>
<protein>
    <submittedName>
        <fullName evidence="2">Uncharacterized protein</fullName>
    </submittedName>
</protein>
<dbReference type="Proteomes" id="UP000095192">
    <property type="component" value="Unassembled WGS sequence"/>
</dbReference>
<name>A0A1D3D0K4_9EIME</name>
<organism evidence="2 3">
    <name type="scientific">Cyclospora cayetanensis</name>
    <dbReference type="NCBI Taxonomy" id="88456"/>
    <lineage>
        <taxon>Eukaryota</taxon>
        <taxon>Sar</taxon>
        <taxon>Alveolata</taxon>
        <taxon>Apicomplexa</taxon>
        <taxon>Conoidasida</taxon>
        <taxon>Coccidia</taxon>
        <taxon>Eucoccidiorida</taxon>
        <taxon>Eimeriorina</taxon>
        <taxon>Eimeriidae</taxon>
        <taxon>Cyclospora</taxon>
    </lineage>
</organism>
<feature type="compositionally biased region" description="Pro residues" evidence="1">
    <location>
        <begin position="204"/>
        <end position="217"/>
    </location>
</feature>
<reference evidence="2 3" key="1">
    <citation type="journal article" date="2016" name="BMC Genomics">
        <title>Comparative genomics reveals Cyclospora cayetanensis possesses coccidia-like metabolism and invasion components but unique surface antigens.</title>
        <authorList>
            <person name="Liu S."/>
            <person name="Wang L."/>
            <person name="Zheng H."/>
            <person name="Xu Z."/>
            <person name="Roellig D.M."/>
            <person name="Li N."/>
            <person name="Frace M.A."/>
            <person name="Tang K."/>
            <person name="Arrowood M.J."/>
            <person name="Moss D.M."/>
            <person name="Zhang L."/>
            <person name="Feng Y."/>
            <person name="Xiao L."/>
        </authorList>
    </citation>
    <scope>NUCLEOTIDE SEQUENCE [LARGE SCALE GENOMIC DNA]</scope>
    <source>
        <strain evidence="2 3">CHN_HEN01</strain>
    </source>
</reference>
<feature type="region of interest" description="Disordered" evidence="1">
    <location>
        <begin position="1"/>
        <end position="44"/>
    </location>
</feature>
<gene>
    <name evidence="2" type="ORF">cyc_03820</name>
</gene>
<evidence type="ECO:0000313" key="3">
    <source>
        <dbReference type="Proteomes" id="UP000095192"/>
    </source>
</evidence>